<comment type="pathway">
    <text evidence="1">Cofactor biosynthesis; ubiquinone biosynthesis [regulation].</text>
</comment>
<dbReference type="Gene3D" id="1.10.510.10">
    <property type="entry name" value="Transferase(Phosphotransferase) domain 1"/>
    <property type="match status" value="1"/>
</dbReference>
<gene>
    <name evidence="14" type="ORF">FBZ82_105146</name>
</gene>
<dbReference type="PROSITE" id="PS50011">
    <property type="entry name" value="PROTEIN_KINASE_DOM"/>
    <property type="match status" value="1"/>
</dbReference>
<evidence type="ECO:0000256" key="4">
    <source>
        <dbReference type="ARBA" id="ARBA00022519"/>
    </source>
</evidence>
<keyword evidence="11" id="KW-1133">Transmembrane helix</keyword>
<dbReference type="Proteomes" id="UP000316083">
    <property type="component" value="Unassembled WGS sequence"/>
</dbReference>
<dbReference type="RefSeq" id="WP_247883175.1">
    <property type="nucleotide sequence ID" value="NZ_VITF01000005.1"/>
</dbReference>
<evidence type="ECO:0000256" key="2">
    <source>
        <dbReference type="ARBA" id="ARBA00009670"/>
    </source>
</evidence>
<sequence>MLFRTARNIGRLFVIGRTLARYNALPETLPQTAPGFALFWRWVGNAKEPGRVGQRLARALADLGPTYIKLGQLLSTRSDLVGERMALDLAELQDKLPPFPGAQARAIVEEELGAPINKLFRSFDETPVAAASIAQVHFAVTADGREVAVKVLRPGIENAFERDIDLFYWLAELAVAVMPKLKRLRPREVVDTFARTSRLEMELRMEAAAASELGDNFKDDPTFNVPAIDWDRTARRVLTLERIRGFKVDESERLDAAGYDRDEILAKASASFFNQVFRDGFFHADLHPGNLFVTQDGNITAVDFGIMGRLDRATRTYLADMLIGFLTGDYRRVAVVHFEAGYVPRHQSIEVFTQACRAIGEPLQNKPLSEISVGRLLAQLFAVTEQFEMETQPQLLLLQKSMLTAEGVGRILNPDINMWELARPLIEDWMRENRGPEAQILDDVEAMVSTVRRLPRLVNQAERAAAELADGGLRLHPHSIKHMLDRWVERRISERVALWIIVVLLTVIAVRVL</sequence>
<evidence type="ECO:0000256" key="8">
    <source>
        <dbReference type="ARBA" id="ARBA00022741"/>
    </source>
</evidence>
<evidence type="ECO:0000256" key="7">
    <source>
        <dbReference type="ARBA" id="ARBA00022692"/>
    </source>
</evidence>
<dbReference type="InterPro" id="IPR010232">
    <property type="entry name" value="UbiB"/>
</dbReference>
<dbReference type="GO" id="GO:0006744">
    <property type="term" value="P:ubiquinone biosynthetic process"/>
    <property type="evidence" value="ECO:0007669"/>
    <property type="project" value="UniProtKB-UniPathway"/>
</dbReference>
<dbReference type="UniPathway" id="UPA00232"/>
<dbReference type="GO" id="GO:0005524">
    <property type="term" value="F:ATP binding"/>
    <property type="evidence" value="ECO:0007669"/>
    <property type="project" value="UniProtKB-KW"/>
</dbReference>
<evidence type="ECO:0000256" key="1">
    <source>
        <dbReference type="ARBA" id="ARBA00005020"/>
    </source>
</evidence>
<evidence type="ECO:0000256" key="6">
    <source>
        <dbReference type="ARBA" id="ARBA00022688"/>
    </source>
</evidence>
<dbReference type="GO" id="GO:0004672">
    <property type="term" value="F:protein kinase activity"/>
    <property type="evidence" value="ECO:0007669"/>
    <property type="project" value="InterPro"/>
</dbReference>
<name>A0A560B900_AZOBR</name>
<feature type="domain" description="Protein kinase" evidence="13">
    <location>
        <begin position="122"/>
        <end position="508"/>
    </location>
</feature>
<dbReference type="InterPro" id="IPR011009">
    <property type="entry name" value="Kinase-like_dom_sf"/>
</dbReference>
<dbReference type="InterPro" id="IPR045308">
    <property type="entry name" value="UbiB_bact"/>
</dbReference>
<evidence type="ECO:0000313" key="15">
    <source>
        <dbReference type="Proteomes" id="UP000316083"/>
    </source>
</evidence>
<evidence type="ECO:0000256" key="9">
    <source>
        <dbReference type="ARBA" id="ARBA00022777"/>
    </source>
</evidence>
<keyword evidence="8" id="KW-0547">Nucleotide-binding</keyword>
<dbReference type="PANTHER" id="PTHR10566:SF113">
    <property type="entry name" value="PROTEIN ACTIVITY OF BC1 COMPLEX KINASE 7, CHLOROPLASTIC"/>
    <property type="match status" value="1"/>
</dbReference>
<dbReference type="InterPro" id="IPR004147">
    <property type="entry name" value="ABC1_dom"/>
</dbReference>
<accession>A0A560B900</accession>
<dbReference type="InterPro" id="IPR000719">
    <property type="entry name" value="Prot_kinase_dom"/>
</dbReference>
<evidence type="ECO:0000259" key="13">
    <source>
        <dbReference type="PROSITE" id="PS50011"/>
    </source>
</evidence>
<reference evidence="14 15" key="1">
    <citation type="submission" date="2019-06" db="EMBL/GenBank/DDBJ databases">
        <title>Genomic Encyclopedia of Type Strains, Phase IV (KMG-V): Genome sequencing to study the core and pangenomes of soil and plant-associated prokaryotes.</title>
        <authorList>
            <person name="Whitman W."/>
        </authorList>
    </citation>
    <scope>NUCLEOTIDE SEQUENCE [LARGE SCALE GENOMIC DNA]</scope>
    <source>
        <strain evidence="14 15">BR 11796</strain>
    </source>
</reference>
<comment type="similarity">
    <text evidence="2">Belongs to the protein kinase superfamily. ADCK protein kinase family.</text>
</comment>
<keyword evidence="5" id="KW-0808">Transferase</keyword>
<dbReference type="CDD" id="cd13972">
    <property type="entry name" value="UbiB"/>
    <property type="match status" value="1"/>
</dbReference>
<dbReference type="PANTHER" id="PTHR10566">
    <property type="entry name" value="CHAPERONE-ACTIVITY OF BC1 COMPLEX CABC1 -RELATED"/>
    <property type="match status" value="1"/>
</dbReference>
<evidence type="ECO:0000256" key="10">
    <source>
        <dbReference type="ARBA" id="ARBA00022840"/>
    </source>
</evidence>
<dbReference type="NCBIfam" id="TIGR01982">
    <property type="entry name" value="UbiB"/>
    <property type="match status" value="1"/>
</dbReference>
<dbReference type="AlphaFoldDB" id="A0A560B900"/>
<keyword evidence="9" id="KW-0418">Kinase</keyword>
<dbReference type="Pfam" id="PF03109">
    <property type="entry name" value="ABC1"/>
    <property type="match status" value="1"/>
</dbReference>
<keyword evidence="4" id="KW-0997">Cell inner membrane</keyword>
<comment type="caution">
    <text evidence="14">The sequence shown here is derived from an EMBL/GenBank/DDBJ whole genome shotgun (WGS) entry which is preliminary data.</text>
</comment>
<keyword evidence="7" id="KW-0812">Transmembrane</keyword>
<keyword evidence="3" id="KW-1003">Cell membrane</keyword>
<evidence type="ECO:0000256" key="5">
    <source>
        <dbReference type="ARBA" id="ARBA00022679"/>
    </source>
</evidence>
<evidence type="ECO:0000256" key="11">
    <source>
        <dbReference type="ARBA" id="ARBA00022989"/>
    </source>
</evidence>
<keyword evidence="6" id="KW-0831">Ubiquinone biosynthesis</keyword>
<evidence type="ECO:0000256" key="12">
    <source>
        <dbReference type="ARBA" id="ARBA00023136"/>
    </source>
</evidence>
<evidence type="ECO:0000313" key="14">
    <source>
        <dbReference type="EMBL" id="TWA68989.1"/>
    </source>
</evidence>
<evidence type="ECO:0000256" key="3">
    <source>
        <dbReference type="ARBA" id="ARBA00022475"/>
    </source>
</evidence>
<dbReference type="SUPFAM" id="SSF56112">
    <property type="entry name" value="Protein kinase-like (PK-like)"/>
    <property type="match status" value="1"/>
</dbReference>
<proteinExistence type="inferred from homology"/>
<keyword evidence="12" id="KW-0472">Membrane</keyword>
<keyword evidence="10" id="KW-0067">ATP-binding</keyword>
<organism evidence="14 15">
    <name type="scientific">Azospirillum brasilense</name>
    <dbReference type="NCBI Taxonomy" id="192"/>
    <lineage>
        <taxon>Bacteria</taxon>
        <taxon>Pseudomonadati</taxon>
        <taxon>Pseudomonadota</taxon>
        <taxon>Alphaproteobacteria</taxon>
        <taxon>Rhodospirillales</taxon>
        <taxon>Azospirillaceae</taxon>
        <taxon>Azospirillum</taxon>
    </lineage>
</organism>
<dbReference type="EMBL" id="VITF01000005">
    <property type="protein sequence ID" value="TWA68989.1"/>
    <property type="molecule type" value="Genomic_DNA"/>
</dbReference>
<protein>
    <submittedName>
        <fullName evidence="14">2-octaprenylphenol hydroxylase</fullName>
    </submittedName>
</protein>
<dbReference type="InterPro" id="IPR050154">
    <property type="entry name" value="UbiB_kinase"/>
</dbReference>